<keyword evidence="1" id="KW-0677">Repeat</keyword>
<dbReference type="NCBIfam" id="TIGR00756">
    <property type="entry name" value="PPR"/>
    <property type="match status" value="2"/>
</dbReference>
<evidence type="ECO:0000256" key="2">
    <source>
        <dbReference type="PROSITE-ProRule" id="PRU00708"/>
    </source>
</evidence>
<sequence length="323" mass="36205">MSLSSRAWEVSRSLGGVCAYAEIRDFAYHFSCCICANGVCESRESDWWITIHSQIHGYGLCGDVHVGTALVRFYSKLNDIETAKKVFIEMTERNAASRLIDGYLESGNLSMAERVFSEMGNKDIASWNSMVSWYTKTGDMAKAIASFGPMPDKNSASWSAMIGGYVDSGNMEIARNFYDVMPEQDVVSCIKMIDGYALKGAVESARRIFDEMGEKNRLLYNAMITCYARNGWLKDALQLFDEMLQPNVSIQPDSVTLATVISICYQLGDLRFGSWINDTLMNQMGIVMDDCLRVLLIDLYAKFGCVDKAYELFHGLQRKEASV</sequence>
<dbReference type="EMBL" id="LEKV01004903">
    <property type="protein sequence ID" value="KVH91817.1"/>
    <property type="molecule type" value="Genomic_DNA"/>
</dbReference>
<dbReference type="PANTHER" id="PTHR47926:SF545">
    <property type="entry name" value="PENTACOTRIPEPTIDE-REPEAT REGION OF PRORP DOMAIN-CONTAINING PROTEIN"/>
    <property type="match status" value="1"/>
</dbReference>
<evidence type="ECO:0000313" key="3">
    <source>
        <dbReference type="EMBL" id="KVH91817.1"/>
    </source>
</evidence>
<dbReference type="InterPro" id="IPR011990">
    <property type="entry name" value="TPR-like_helical_dom_sf"/>
</dbReference>
<evidence type="ECO:0000256" key="1">
    <source>
        <dbReference type="ARBA" id="ARBA00022737"/>
    </source>
</evidence>
<dbReference type="PANTHER" id="PTHR47926">
    <property type="entry name" value="PENTATRICOPEPTIDE REPEAT-CONTAINING PROTEIN"/>
    <property type="match status" value="1"/>
</dbReference>
<keyword evidence="4" id="KW-1185">Reference proteome</keyword>
<comment type="caution">
    <text evidence="3">The sequence shown here is derived from an EMBL/GenBank/DDBJ whole genome shotgun (WGS) entry which is preliminary data.</text>
</comment>
<dbReference type="Pfam" id="PF01535">
    <property type="entry name" value="PPR"/>
    <property type="match status" value="6"/>
</dbReference>
<name>A0A103XJE8_CYNCS</name>
<dbReference type="Proteomes" id="UP000243975">
    <property type="component" value="Unassembled WGS sequence"/>
</dbReference>
<feature type="repeat" description="PPR" evidence="2">
    <location>
        <begin position="216"/>
        <end position="250"/>
    </location>
</feature>
<dbReference type="PROSITE" id="PS51375">
    <property type="entry name" value="PPR"/>
    <property type="match status" value="2"/>
</dbReference>
<accession>A0A103XJE8</accession>
<dbReference type="GO" id="GO:0009451">
    <property type="term" value="P:RNA modification"/>
    <property type="evidence" value="ECO:0007669"/>
    <property type="project" value="InterPro"/>
</dbReference>
<proteinExistence type="predicted"/>
<dbReference type="Gene3D" id="1.25.40.10">
    <property type="entry name" value="Tetratricopeptide repeat domain"/>
    <property type="match status" value="3"/>
</dbReference>
<dbReference type="GO" id="GO:0003723">
    <property type="term" value="F:RNA binding"/>
    <property type="evidence" value="ECO:0007669"/>
    <property type="project" value="InterPro"/>
</dbReference>
<evidence type="ECO:0000313" key="4">
    <source>
        <dbReference type="Proteomes" id="UP000243975"/>
    </source>
</evidence>
<dbReference type="AlphaFoldDB" id="A0A103XJE8"/>
<feature type="repeat" description="PPR" evidence="2">
    <location>
        <begin position="154"/>
        <end position="188"/>
    </location>
</feature>
<dbReference type="OMA" id="VISICYQ"/>
<gene>
    <name evidence="3" type="ORF">Ccrd_006155</name>
</gene>
<reference evidence="3 4" key="1">
    <citation type="journal article" date="2016" name="Sci. Rep.">
        <title>The genome sequence of the outbreeding globe artichoke constructed de novo incorporating a phase-aware low-pass sequencing strategy of F1 progeny.</title>
        <authorList>
            <person name="Scaglione D."/>
            <person name="Reyes-Chin-Wo S."/>
            <person name="Acquadro A."/>
            <person name="Froenicke L."/>
            <person name="Portis E."/>
            <person name="Beitel C."/>
            <person name="Tirone M."/>
            <person name="Mauro R."/>
            <person name="Lo Monaco A."/>
            <person name="Mauromicale G."/>
            <person name="Faccioli P."/>
            <person name="Cattivelli L."/>
            <person name="Rieseberg L."/>
            <person name="Michelmore R."/>
            <person name="Lanteri S."/>
        </authorList>
    </citation>
    <scope>NUCLEOTIDE SEQUENCE [LARGE SCALE GENOMIC DNA]</scope>
    <source>
        <strain evidence="3">2C</strain>
    </source>
</reference>
<dbReference type="Gramene" id="KVH91817">
    <property type="protein sequence ID" value="KVH91817"/>
    <property type="gene ID" value="Ccrd_006155"/>
</dbReference>
<organism evidence="3 4">
    <name type="scientific">Cynara cardunculus var. scolymus</name>
    <name type="common">Globe artichoke</name>
    <name type="synonym">Cynara scolymus</name>
    <dbReference type="NCBI Taxonomy" id="59895"/>
    <lineage>
        <taxon>Eukaryota</taxon>
        <taxon>Viridiplantae</taxon>
        <taxon>Streptophyta</taxon>
        <taxon>Embryophyta</taxon>
        <taxon>Tracheophyta</taxon>
        <taxon>Spermatophyta</taxon>
        <taxon>Magnoliopsida</taxon>
        <taxon>eudicotyledons</taxon>
        <taxon>Gunneridae</taxon>
        <taxon>Pentapetalae</taxon>
        <taxon>asterids</taxon>
        <taxon>campanulids</taxon>
        <taxon>Asterales</taxon>
        <taxon>Asteraceae</taxon>
        <taxon>Carduoideae</taxon>
        <taxon>Cardueae</taxon>
        <taxon>Carduinae</taxon>
        <taxon>Cynara</taxon>
    </lineage>
</organism>
<dbReference type="InterPro" id="IPR002885">
    <property type="entry name" value="PPR_rpt"/>
</dbReference>
<dbReference type="InterPro" id="IPR046960">
    <property type="entry name" value="PPR_At4g14850-like_plant"/>
</dbReference>
<dbReference type="Pfam" id="PF13041">
    <property type="entry name" value="PPR_2"/>
    <property type="match status" value="1"/>
</dbReference>
<protein>
    <submittedName>
        <fullName evidence="3">Pentatricopeptide repeat-containing protein</fullName>
    </submittedName>
</protein>